<dbReference type="InterPro" id="IPR005119">
    <property type="entry name" value="LysR_subst-bd"/>
</dbReference>
<proteinExistence type="inferred from homology"/>
<dbReference type="GO" id="GO:0003677">
    <property type="term" value="F:DNA binding"/>
    <property type="evidence" value="ECO:0007669"/>
    <property type="project" value="UniProtKB-KW"/>
</dbReference>
<organism evidence="6 7">
    <name type="scientific">Comamonas odontotermitis</name>
    <dbReference type="NCBI Taxonomy" id="379895"/>
    <lineage>
        <taxon>Bacteria</taxon>
        <taxon>Pseudomonadati</taxon>
        <taxon>Pseudomonadota</taxon>
        <taxon>Betaproteobacteria</taxon>
        <taxon>Burkholderiales</taxon>
        <taxon>Comamonadaceae</taxon>
        <taxon>Comamonas</taxon>
    </lineage>
</organism>
<evidence type="ECO:0000256" key="1">
    <source>
        <dbReference type="ARBA" id="ARBA00009437"/>
    </source>
</evidence>
<dbReference type="InterPro" id="IPR036388">
    <property type="entry name" value="WH-like_DNA-bd_sf"/>
</dbReference>
<reference evidence="6 7" key="1">
    <citation type="submission" date="2020-08" db="EMBL/GenBank/DDBJ databases">
        <title>Functional genomics of gut bacteria from endangered species of beetles.</title>
        <authorList>
            <person name="Carlos-Shanley C."/>
        </authorList>
    </citation>
    <scope>NUCLEOTIDE SEQUENCE [LARGE SCALE GENOMIC DNA]</scope>
    <source>
        <strain evidence="6 7">S00124</strain>
    </source>
</reference>
<dbReference type="SUPFAM" id="SSF46785">
    <property type="entry name" value="Winged helix' DNA-binding domain"/>
    <property type="match status" value="1"/>
</dbReference>
<dbReference type="PANTHER" id="PTHR30537:SF31">
    <property type="entry name" value="TRANSCRIPTIONAL REGULATOR, LYSR FAMILY"/>
    <property type="match status" value="1"/>
</dbReference>
<keyword evidence="4" id="KW-0804">Transcription</keyword>
<comment type="similarity">
    <text evidence="1">Belongs to the LysR transcriptional regulatory family.</text>
</comment>
<dbReference type="Pfam" id="PF00126">
    <property type="entry name" value="HTH_1"/>
    <property type="match status" value="1"/>
</dbReference>
<dbReference type="EMBL" id="JACHKZ010000008">
    <property type="protein sequence ID" value="MBB6577716.1"/>
    <property type="molecule type" value="Genomic_DNA"/>
</dbReference>
<evidence type="ECO:0000313" key="7">
    <source>
        <dbReference type="Proteomes" id="UP000562492"/>
    </source>
</evidence>
<feature type="domain" description="HTH lysR-type" evidence="5">
    <location>
        <begin position="3"/>
        <end position="60"/>
    </location>
</feature>
<keyword evidence="3 6" id="KW-0238">DNA-binding</keyword>
<gene>
    <name evidence="6" type="ORF">HNP33_001773</name>
</gene>
<dbReference type="SUPFAM" id="SSF53850">
    <property type="entry name" value="Periplasmic binding protein-like II"/>
    <property type="match status" value="1"/>
</dbReference>
<dbReference type="Gene3D" id="3.40.190.290">
    <property type="match status" value="1"/>
</dbReference>
<name>A0ABR6REY0_9BURK</name>
<evidence type="ECO:0000256" key="2">
    <source>
        <dbReference type="ARBA" id="ARBA00023015"/>
    </source>
</evidence>
<dbReference type="Proteomes" id="UP000562492">
    <property type="component" value="Unassembled WGS sequence"/>
</dbReference>
<evidence type="ECO:0000313" key="6">
    <source>
        <dbReference type="EMBL" id="MBB6577716.1"/>
    </source>
</evidence>
<keyword evidence="7" id="KW-1185">Reference proteome</keyword>
<dbReference type="Gene3D" id="1.10.10.10">
    <property type="entry name" value="Winged helix-like DNA-binding domain superfamily/Winged helix DNA-binding domain"/>
    <property type="match status" value="1"/>
</dbReference>
<protein>
    <submittedName>
        <fullName evidence="6">DNA-binding transcriptional LysR family regulator</fullName>
    </submittedName>
</protein>
<dbReference type="CDD" id="cd08473">
    <property type="entry name" value="PBP2_CrgA_like_4"/>
    <property type="match status" value="1"/>
</dbReference>
<evidence type="ECO:0000256" key="3">
    <source>
        <dbReference type="ARBA" id="ARBA00023125"/>
    </source>
</evidence>
<dbReference type="InterPro" id="IPR058163">
    <property type="entry name" value="LysR-type_TF_proteobact-type"/>
</dbReference>
<evidence type="ECO:0000259" key="5">
    <source>
        <dbReference type="PROSITE" id="PS50931"/>
    </source>
</evidence>
<evidence type="ECO:0000256" key="4">
    <source>
        <dbReference type="ARBA" id="ARBA00023163"/>
    </source>
</evidence>
<sequence>MMHDLNDMYYFAEVVERGGFAAAGRALGIPKSRLSRRIAELEGKLGVRLLQRTTRRLSLTDAGETFLRHCQSVREAAQNAQAAIEQTQREPSGTVRVSCPVTLSQGIVGALLPEFLRRHPKVRIEMMVSNRTINLLEEGIDVALRVRVSLDDSGSLVVKRLGMTRQVLVASPELLAIHGEPTSPQDLGTKLPTLALNSADGHSTLQLQTSAGEPMVLHHQARYVADDLVTLKYAVMDGIGVYWMPDYMVREELERGDLVEVLKDWRLPEGIFHAAFVSRRNMAPALRVFLDYLGEKLPQQHPRLINRLA</sequence>
<dbReference type="InterPro" id="IPR000847">
    <property type="entry name" value="LysR_HTH_N"/>
</dbReference>
<dbReference type="InterPro" id="IPR036390">
    <property type="entry name" value="WH_DNA-bd_sf"/>
</dbReference>
<dbReference type="PROSITE" id="PS50931">
    <property type="entry name" value="HTH_LYSR"/>
    <property type="match status" value="1"/>
</dbReference>
<dbReference type="Pfam" id="PF03466">
    <property type="entry name" value="LysR_substrate"/>
    <property type="match status" value="1"/>
</dbReference>
<keyword evidence="2" id="KW-0805">Transcription regulation</keyword>
<comment type="caution">
    <text evidence="6">The sequence shown here is derived from an EMBL/GenBank/DDBJ whole genome shotgun (WGS) entry which is preliminary data.</text>
</comment>
<accession>A0ABR6REY0</accession>
<dbReference type="PANTHER" id="PTHR30537">
    <property type="entry name" value="HTH-TYPE TRANSCRIPTIONAL REGULATOR"/>
    <property type="match status" value="1"/>
</dbReference>